<comment type="caution">
    <text evidence="3">The sequence shown here is derived from an EMBL/GenBank/DDBJ whole genome shotgun (WGS) entry which is preliminary data.</text>
</comment>
<proteinExistence type="predicted"/>
<evidence type="ECO:0000256" key="1">
    <source>
        <dbReference type="SAM" id="SignalP"/>
    </source>
</evidence>
<dbReference type="Gene3D" id="2.60.40.2390">
    <property type="match status" value="1"/>
</dbReference>
<dbReference type="EMBL" id="BARX01000001">
    <property type="protein sequence ID" value="GAC99933.1"/>
    <property type="molecule type" value="Genomic_DNA"/>
</dbReference>
<keyword evidence="4" id="KW-1185">Reference proteome</keyword>
<evidence type="ECO:0000259" key="2">
    <source>
        <dbReference type="Pfam" id="PF12975"/>
    </source>
</evidence>
<evidence type="ECO:0000313" key="3">
    <source>
        <dbReference type="EMBL" id="GAC99933.1"/>
    </source>
</evidence>
<dbReference type="PROSITE" id="PS51257">
    <property type="entry name" value="PROKAR_LIPOPROTEIN"/>
    <property type="match status" value="1"/>
</dbReference>
<dbReference type="InterPro" id="IPR024331">
    <property type="entry name" value="DUF3859"/>
</dbReference>
<dbReference type="AlphaFoldDB" id="R9PEY3"/>
<keyword evidence="1" id="KW-0732">Signal</keyword>
<organism evidence="3 4">
    <name type="scientific">Agarivorans albus MKT 106</name>
    <dbReference type="NCBI Taxonomy" id="1331007"/>
    <lineage>
        <taxon>Bacteria</taxon>
        <taxon>Pseudomonadati</taxon>
        <taxon>Pseudomonadota</taxon>
        <taxon>Gammaproteobacteria</taxon>
        <taxon>Alteromonadales</taxon>
        <taxon>Alteromonadaceae</taxon>
        <taxon>Agarivorans</taxon>
    </lineage>
</organism>
<gene>
    <name evidence="3" type="ORF">AALB_0014</name>
</gene>
<dbReference type="Pfam" id="PF12975">
    <property type="entry name" value="DUF3859"/>
    <property type="match status" value="1"/>
</dbReference>
<protein>
    <recommendedName>
        <fullName evidence="2">DUF3859 domain-containing protein</fullName>
    </recommendedName>
</protein>
<dbReference type="Proteomes" id="UP000014461">
    <property type="component" value="Unassembled WGS sequence"/>
</dbReference>
<sequence>MKKLYTAALILLAGCASTESNTEVTSTILDYGIYGQSSLTGEYSASNTPNDSVLTGKSGKVTKQTTEIAAQVGTTFGYCFEVKAGQKKVEVTKSITSPEMIDDDGKIYTSMSYSKTLKLKNGTTSNCHFYFIEEKWEAVTGDWLFEVFHEGKLLTKKQFSLI</sequence>
<feature type="domain" description="DUF3859" evidence="2">
    <location>
        <begin position="27"/>
        <end position="160"/>
    </location>
</feature>
<evidence type="ECO:0000313" key="4">
    <source>
        <dbReference type="Proteomes" id="UP000014461"/>
    </source>
</evidence>
<feature type="signal peptide" evidence="1">
    <location>
        <begin position="1"/>
        <end position="18"/>
    </location>
</feature>
<accession>R9PEY3</accession>
<dbReference type="RefSeq" id="WP_016399702.1">
    <property type="nucleotide sequence ID" value="NZ_BARX01000001.1"/>
</dbReference>
<feature type="chain" id="PRO_5004487972" description="DUF3859 domain-containing protein" evidence="1">
    <location>
        <begin position="19"/>
        <end position="162"/>
    </location>
</feature>
<name>R9PEY3_AGAAL</name>
<reference evidence="3" key="1">
    <citation type="journal article" date="2013" name="Genome Announc.">
        <title>Draft Genome Sequence of Agarivorans albus Strain MKT 106T, an Agarolytic Marine Bacterium.</title>
        <authorList>
            <person name="Yasuike M."/>
            <person name="Nakamura Y."/>
            <person name="Kai W."/>
            <person name="Fujiwara A."/>
            <person name="Fukui Y."/>
            <person name="Satomi M."/>
            <person name="Sano M."/>
        </authorList>
    </citation>
    <scope>NUCLEOTIDE SEQUENCE [LARGE SCALE GENOMIC DNA]</scope>
</reference>